<gene>
    <name evidence="12" type="ORF">FMM08_17350</name>
</gene>
<keyword evidence="5 10" id="KW-0812">Transmembrane</keyword>
<evidence type="ECO:0000256" key="2">
    <source>
        <dbReference type="ARBA" id="ARBA00004196"/>
    </source>
</evidence>
<dbReference type="InterPro" id="IPR018976">
    <property type="entry name" value="Imelysin-like"/>
</dbReference>
<keyword evidence="6" id="KW-0732">Signal</keyword>
<dbReference type="OrthoDB" id="7260758at2"/>
<dbReference type="GO" id="GO:0015093">
    <property type="term" value="F:ferrous iron transmembrane transporter activity"/>
    <property type="evidence" value="ECO:0007669"/>
    <property type="project" value="TreeGrafter"/>
</dbReference>
<protein>
    <submittedName>
        <fullName evidence="12">Iron permease</fullName>
    </submittedName>
</protein>
<evidence type="ECO:0000256" key="5">
    <source>
        <dbReference type="ARBA" id="ARBA00022692"/>
    </source>
</evidence>
<feature type="transmembrane region" description="Helical" evidence="10">
    <location>
        <begin position="316"/>
        <end position="334"/>
    </location>
</feature>
<evidence type="ECO:0000256" key="1">
    <source>
        <dbReference type="ARBA" id="ARBA00004141"/>
    </source>
</evidence>
<evidence type="ECO:0000313" key="12">
    <source>
        <dbReference type="EMBL" id="TXR52874.1"/>
    </source>
</evidence>
<evidence type="ECO:0000256" key="3">
    <source>
        <dbReference type="ARBA" id="ARBA00005989"/>
    </source>
</evidence>
<comment type="subcellular location">
    <subcellularLocation>
        <location evidence="2">Cell envelope</location>
    </subcellularLocation>
    <subcellularLocation>
        <location evidence="1">Membrane</location>
        <topology evidence="1">Multi-pass membrane protein</topology>
    </subcellularLocation>
</comment>
<evidence type="ECO:0000313" key="13">
    <source>
        <dbReference type="Proteomes" id="UP000321234"/>
    </source>
</evidence>
<feature type="transmembrane region" description="Helical" evidence="10">
    <location>
        <begin position="109"/>
        <end position="133"/>
    </location>
</feature>
<feature type="region of interest" description="Disordered" evidence="9">
    <location>
        <begin position="274"/>
        <end position="301"/>
    </location>
</feature>
<proteinExistence type="inferred from homology"/>
<name>A0A5C8Z694_9ACTN</name>
<comment type="similarity">
    <text evidence="3">Belongs to the EfeM/EfeO family.</text>
</comment>
<dbReference type="EMBL" id="VKAC01000011">
    <property type="protein sequence ID" value="TXR52874.1"/>
    <property type="molecule type" value="Genomic_DNA"/>
</dbReference>
<organism evidence="12 13">
    <name type="scientific">Quadrisphaera setariae</name>
    <dbReference type="NCBI Taxonomy" id="2593304"/>
    <lineage>
        <taxon>Bacteria</taxon>
        <taxon>Bacillati</taxon>
        <taxon>Actinomycetota</taxon>
        <taxon>Actinomycetes</taxon>
        <taxon>Kineosporiales</taxon>
        <taxon>Kineosporiaceae</taxon>
        <taxon>Quadrisphaera</taxon>
    </lineage>
</organism>
<keyword evidence="13" id="KW-1185">Reference proteome</keyword>
<dbReference type="Gene3D" id="1.20.1420.20">
    <property type="entry name" value="M75 peptidase, HXXE motif"/>
    <property type="match status" value="1"/>
</dbReference>
<dbReference type="AlphaFoldDB" id="A0A5C8Z694"/>
<evidence type="ECO:0000256" key="7">
    <source>
        <dbReference type="ARBA" id="ARBA00022989"/>
    </source>
</evidence>
<evidence type="ECO:0000256" key="9">
    <source>
        <dbReference type="SAM" id="MobiDB-lite"/>
    </source>
</evidence>
<feature type="transmembrane region" description="Helical" evidence="10">
    <location>
        <begin position="12"/>
        <end position="31"/>
    </location>
</feature>
<dbReference type="InterPro" id="IPR038352">
    <property type="entry name" value="Imelysin_sf"/>
</dbReference>
<comment type="similarity">
    <text evidence="4">Belongs to the oxidase-dependent Fe transporter (OFeT) (TC 9.A.10.1) family.</text>
</comment>
<sequence length="701" mass="71770">MQWSTAVPNLVIGLREGLEAGLVVTILLAAARRSAPDGTRRPTAPVWLGALAAVTCAGAFAAVLTVSDSVLSSNGQEALGGLLSVLAVGLITAMVVWMRRASASLAGELRGKVAAASLAGPAALAAAAFLAVGREGLETALFLWTAARASGSSTGPLVGAAVGLLGAVALCTLLFRRAIRWNVGAFLTRTAVLLVVIAAGVLAYGLGDLQDAGWVPGHAWVAFDLTSRVDASAWWVGLVSGLTDLSPRMTVLQVTAWAVYLVLALRALAVAGRTPAPQPPEPAAPTVEPVATHGGEGRRRGDALTARLASRPWRTAGVVVLVPALAAVALVQLLPRSSAAASTLEVTDTRCAQDLSAPSAGTQVFQVTNSSSKIVEVDLDDASGGIVAEIETLAPGTTAPMSATLGDGTYTVECLPAGGDPMSSAPVQVTGSTGGATATAALAVRPISVHDLEGPDDAYQTYASGQLSQLAAQVATLQVDLRRGDLVAARRDWLPAQLTWERVGASYDSFGDLGTAVDGLPDGLPRGVDDPGFTGLHRLEHGLFHGQSAAQLAPVADQLAEDVAAVQRHLGDDDLAGDPTQLPVRAHENLEDALRDHLTGLDDEGGGAQYAMTAADVDVTRTVLSDLAPLLDARRPHLVTTAQTQLDQLDSALAATRAGDGTWTAPADVPWAQQQAVRASLGAVLETLSSVPDLLEVPPGS</sequence>
<feature type="transmembrane region" description="Helical" evidence="10">
    <location>
        <begin position="78"/>
        <end position="97"/>
    </location>
</feature>
<comment type="caution">
    <text evidence="12">The sequence shown here is derived from an EMBL/GenBank/DDBJ whole genome shotgun (WGS) entry which is preliminary data.</text>
</comment>
<evidence type="ECO:0000256" key="8">
    <source>
        <dbReference type="ARBA" id="ARBA00023136"/>
    </source>
</evidence>
<keyword evidence="8 10" id="KW-0472">Membrane</keyword>
<feature type="transmembrane region" description="Helical" evidence="10">
    <location>
        <begin position="153"/>
        <end position="175"/>
    </location>
</feature>
<evidence type="ECO:0000259" key="11">
    <source>
        <dbReference type="Pfam" id="PF09375"/>
    </source>
</evidence>
<dbReference type="InterPro" id="IPR034981">
    <property type="entry name" value="Imelysin-like_EfeO/Algp7"/>
</dbReference>
<dbReference type="GO" id="GO:0033573">
    <property type="term" value="C:high-affinity iron permease complex"/>
    <property type="evidence" value="ECO:0007669"/>
    <property type="project" value="InterPro"/>
</dbReference>
<dbReference type="CDD" id="cd14656">
    <property type="entry name" value="Imelysin-like_EfeO"/>
    <property type="match status" value="1"/>
</dbReference>
<evidence type="ECO:0000256" key="10">
    <source>
        <dbReference type="SAM" id="Phobius"/>
    </source>
</evidence>
<accession>A0A5C8Z694</accession>
<dbReference type="GO" id="GO:0030313">
    <property type="term" value="C:cell envelope"/>
    <property type="evidence" value="ECO:0007669"/>
    <property type="project" value="UniProtKB-SubCell"/>
</dbReference>
<keyword evidence="7 10" id="KW-1133">Transmembrane helix</keyword>
<feature type="transmembrane region" description="Helical" evidence="10">
    <location>
        <begin position="187"/>
        <end position="206"/>
    </location>
</feature>
<dbReference type="RefSeq" id="WP_147927641.1">
    <property type="nucleotide sequence ID" value="NZ_VKAC01000011.1"/>
</dbReference>
<dbReference type="Pfam" id="PF09375">
    <property type="entry name" value="Peptidase_M75"/>
    <property type="match status" value="1"/>
</dbReference>
<dbReference type="InterPro" id="IPR004923">
    <property type="entry name" value="FTR1/Fip1/EfeU"/>
</dbReference>
<dbReference type="PANTHER" id="PTHR31632:SF2">
    <property type="entry name" value="PLASMA MEMBRANE IRON PERMEASE"/>
    <property type="match status" value="1"/>
</dbReference>
<feature type="domain" description="Imelysin-like" evidence="11">
    <location>
        <begin position="458"/>
        <end position="658"/>
    </location>
</feature>
<feature type="transmembrane region" description="Helical" evidence="10">
    <location>
        <begin position="250"/>
        <end position="269"/>
    </location>
</feature>
<evidence type="ECO:0000256" key="4">
    <source>
        <dbReference type="ARBA" id="ARBA00008333"/>
    </source>
</evidence>
<dbReference type="PANTHER" id="PTHR31632">
    <property type="entry name" value="IRON TRANSPORTER FTH1"/>
    <property type="match status" value="1"/>
</dbReference>
<evidence type="ECO:0000256" key="6">
    <source>
        <dbReference type="ARBA" id="ARBA00022729"/>
    </source>
</evidence>
<dbReference type="Pfam" id="PF03239">
    <property type="entry name" value="FTR1"/>
    <property type="match status" value="1"/>
</dbReference>
<feature type="transmembrane region" description="Helical" evidence="10">
    <location>
        <begin position="43"/>
        <end position="66"/>
    </location>
</feature>
<reference evidence="12 13" key="1">
    <citation type="submission" date="2019-07" db="EMBL/GenBank/DDBJ databases">
        <title>Quadrisphaera sp. strain DD2A genome sequencing and assembly.</title>
        <authorList>
            <person name="Kim I."/>
        </authorList>
    </citation>
    <scope>NUCLEOTIDE SEQUENCE [LARGE SCALE GENOMIC DNA]</scope>
    <source>
        <strain evidence="12 13">DD2A</strain>
    </source>
</reference>
<dbReference type="Proteomes" id="UP000321234">
    <property type="component" value="Unassembled WGS sequence"/>
</dbReference>